<feature type="transmembrane region" description="Helical" evidence="1">
    <location>
        <begin position="42"/>
        <end position="65"/>
    </location>
</feature>
<keyword evidence="1" id="KW-0472">Membrane</keyword>
<dbReference type="AlphaFoldDB" id="A0A9P2L7S6"/>
<dbReference type="RefSeq" id="WP_033856137.1">
    <property type="nucleotide sequence ID" value="NZ_AP031581.1"/>
</dbReference>
<dbReference type="EMBL" id="AAYLMQ010000016">
    <property type="protein sequence ID" value="EGY2377307.1"/>
    <property type="molecule type" value="Genomic_DNA"/>
</dbReference>
<proteinExistence type="predicted"/>
<evidence type="ECO:0000313" key="2">
    <source>
        <dbReference type="EMBL" id="EGY2377307.1"/>
    </source>
</evidence>
<keyword evidence="1" id="KW-1133">Transmembrane helix</keyword>
<keyword evidence="1" id="KW-0812">Transmembrane</keyword>
<sequence length="67" mass="7890">MKRQIQARAHAHLNHAQIIEHTPILDLEAFKQRQKKRKIHQLFKNVIDTFTFLCAVFMTFSILFIGG</sequence>
<name>A0A9P2L7S6_ACIBA</name>
<comment type="caution">
    <text evidence="2">The sequence shown here is derived from an EMBL/GenBank/DDBJ whole genome shotgun (WGS) entry which is preliminary data.</text>
</comment>
<gene>
    <name evidence="2" type="ORF">JHZ39_001672</name>
</gene>
<evidence type="ECO:0000256" key="1">
    <source>
        <dbReference type="SAM" id="Phobius"/>
    </source>
</evidence>
<accession>A0A9P2L7S6</accession>
<protein>
    <submittedName>
        <fullName evidence="2">Uncharacterized protein</fullName>
    </submittedName>
</protein>
<reference evidence="2" key="1">
    <citation type="submission" date="2020-12" db="EMBL/GenBank/DDBJ databases">
        <authorList>
            <consortium name="Clinical and Environmental Microbiology Branch: Whole genome sequencing antimicrobial resistance pathogens in the healthcare setting"/>
        </authorList>
    </citation>
    <scope>NUCLEOTIDE SEQUENCE</scope>
    <source>
        <strain evidence="2">2018HL-00813</strain>
    </source>
</reference>
<organism evidence="2">
    <name type="scientific">Acinetobacter baumannii</name>
    <dbReference type="NCBI Taxonomy" id="470"/>
    <lineage>
        <taxon>Bacteria</taxon>
        <taxon>Pseudomonadati</taxon>
        <taxon>Pseudomonadota</taxon>
        <taxon>Gammaproteobacteria</taxon>
        <taxon>Moraxellales</taxon>
        <taxon>Moraxellaceae</taxon>
        <taxon>Acinetobacter</taxon>
        <taxon>Acinetobacter calcoaceticus/baumannii complex</taxon>
    </lineage>
</organism>